<feature type="transmembrane region" description="Helical" evidence="10">
    <location>
        <begin position="106"/>
        <end position="128"/>
    </location>
</feature>
<proteinExistence type="inferred from homology"/>
<evidence type="ECO:0000313" key="14">
    <source>
        <dbReference type="Proteomes" id="UP001359559"/>
    </source>
</evidence>
<gene>
    <name evidence="13" type="ORF">RJT34_01137</name>
</gene>
<evidence type="ECO:0000256" key="2">
    <source>
        <dbReference type="ARBA" id="ARBA00022448"/>
    </source>
</evidence>
<dbReference type="Pfam" id="PF00999">
    <property type="entry name" value="Na_H_Exchanger"/>
    <property type="match status" value="1"/>
</dbReference>
<evidence type="ECO:0000256" key="5">
    <source>
        <dbReference type="ARBA" id="ARBA00022958"/>
    </source>
</evidence>
<protein>
    <recommendedName>
        <fullName evidence="15">Cation/H+ exchanger domain-containing protein</fullName>
    </recommendedName>
</protein>
<dbReference type="GO" id="GO:0012505">
    <property type="term" value="C:endomembrane system"/>
    <property type="evidence" value="ECO:0007669"/>
    <property type="project" value="TreeGrafter"/>
</dbReference>
<dbReference type="Gene3D" id="1.20.1530.20">
    <property type="match status" value="1"/>
</dbReference>
<feature type="transmembrane region" description="Helical" evidence="10">
    <location>
        <begin position="50"/>
        <end position="72"/>
    </location>
</feature>
<comment type="caution">
    <text evidence="13">The sequence shown here is derived from an EMBL/GenBank/DDBJ whole genome shotgun (WGS) entry which is preliminary data.</text>
</comment>
<keyword evidence="2" id="KW-0813">Transport</keyword>
<dbReference type="InterPro" id="IPR057291">
    <property type="entry name" value="CHX17_2nd"/>
</dbReference>
<evidence type="ECO:0000256" key="10">
    <source>
        <dbReference type="SAM" id="Phobius"/>
    </source>
</evidence>
<name>A0AAN9KJ20_CLITE</name>
<feature type="transmembrane region" description="Helical" evidence="10">
    <location>
        <begin position="248"/>
        <end position="273"/>
    </location>
</feature>
<dbReference type="Pfam" id="PF23256">
    <property type="entry name" value="CHX17_2nd"/>
    <property type="match status" value="1"/>
</dbReference>
<keyword evidence="3" id="KW-0633">Potassium transport</keyword>
<dbReference type="PANTHER" id="PTHR32468:SF120">
    <property type="entry name" value="CATION_H+ EXCHANGER 3"/>
    <property type="match status" value="1"/>
</dbReference>
<feature type="transmembrane region" description="Helical" evidence="10">
    <location>
        <begin position="363"/>
        <end position="384"/>
    </location>
</feature>
<comment type="subcellular location">
    <subcellularLocation>
        <location evidence="1">Membrane</location>
        <topology evidence="1">Multi-pass membrane protein</topology>
    </subcellularLocation>
</comment>
<comment type="similarity">
    <text evidence="9">Belongs to the monovalent cation:proton antiporter 2 (CPA2) transporter (TC 2.A.37) family. CHX (TC 2.A.37.4) subfamily.</text>
</comment>
<dbReference type="InterPro" id="IPR038770">
    <property type="entry name" value="Na+/solute_symporter_sf"/>
</dbReference>
<evidence type="ECO:0000313" key="13">
    <source>
        <dbReference type="EMBL" id="KAK7317153.1"/>
    </source>
</evidence>
<feature type="transmembrane region" description="Helical" evidence="10">
    <location>
        <begin position="79"/>
        <end position="100"/>
    </location>
</feature>
<evidence type="ECO:0008006" key="15">
    <source>
        <dbReference type="Google" id="ProtNLM"/>
    </source>
</evidence>
<keyword evidence="14" id="KW-1185">Reference proteome</keyword>
<dbReference type="Proteomes" id="UP001359559">
    <property type="component" value="Unassembled WGS sequence"/>
</dbReference>
<evidence type="ECO:0000256" key="1">
    <source>
        <dbReference type="ARBA" id="ARBA00004141"/>
    </source>
</evidence>
<dbReference type="EMBL" id="JAYKXN010000001">
    <property type="protein sequence ID" value="KAK7317153.1"/>
    <property type="molecule type" value="Genomic_DNA"/>
</dbReference>
<feature type="transmembrane region" description="Helical" evidence="10">
    <location>
        <begin position="285"/>
        <end position="302"/>
    </location>
</feature>
<reference evidence="13 14" key="1">
    <citation type="submission" date="2024-01" db="EMBL/GenBank/DDBJ databases">
        <title>The genomes of 5 underutilized Papilionoideae crops provide insights into root nodulation and disease resistance.</title>
        <authorList>
            <person name="Yuan L."/>
        </authorList>
    </citation>
    <scope>NUCLEOTIDE SEQUENCE [LARGE SCALE GENOMIC DNA]</scope>
    <source>
        <strain evidence="13">LY-2023</strain>
        <tissue evidence="13">Leaf</tissue>
    </source>
</reference>
<keyword evidence="6 10" id="KW-1133">Transmembrane helix</keyword>
<feature type="transmembrane region" description="Helical" evidence="10">
    <location>
        <begin position="214"/>
        <end position="236"/>
    </location>
</feature>
<feature type="transmembrane region" description="Helical" evidence="10">
    <location>
        <begin position="333"/>
        <end position="351"/>
    </location>
</feature>
<feature type="transmembrane region" description="Helical" evidence="10">
    <location>
        <begin position="149"/>
        <end position="170"/>
    </location>
</feature>
<evidence type="ECO:0000256" key="9">
    <source>
        <dbReference type="ARBA" id="ARBA00038341"/>
    </source>
</evidence>
<sequence length="789" mass="88471">MNLNSNETMFDSIKIINDNNYMVCYKTPPNIVSDGLWGGTENGRTPMKSFLPIFELQVLIIFVITQICRFFLKPLRLPLFISQMMAGIILHVCLLVEPLGTYTRKLFPYGTHATISTISSIGYILFIFTNGVQMDFSMITRMGKKVWTIAIIGLIVPLSIAFSTLALFHKQLREYIENYDDLYVVLVSHSTISFAVVASLLNELQIINSELGRLALSSALVSDVLCTVVTTIGTPIMMDPYSNSKVLIGKLLALLALLIFVPLVCRPTMFWIIKNTQEGRPVKDGYLYAIVLMVLALGWVSIKIDQQFVLGAFVMGLSVPEGPPLGSALVKKFEFFGNSFFLPIFITISMLKADFSMNHSSILVITTVFVIFATHFIKMISCFVPALFSNMPIRDALTLALILNCKGVVEIGLYYYLYDDQIIDGETYGIMMISIIIIASFVQWSVKVMYDPSRKYVGYQKRNIMSLRPNCELKILGCIHKPNHISSMIGMLNLCCPTTENPIIVEVLHLIELVGRALPLFVSHRFQRQEFGVNKSYSDKVILAFDLYEHDNPRAIVANTYTAISPTNLMYEDVCNLALDKVASIIILPFHQIWSIDGEVEDDDKNIRTLNFRVLEIAPCSVGILVNRASHRIIDSSTRLAMIYLGGQDDNEALCLAKRALMSGINLVVYHLVVEECVLDDCSGELLDDRAMLQDVKHAKNVWYQQIIAKEGSQTAGFLCDVVKKHDFFIVGRRHNINSAQTNGLTTWSEFPELGVIGDFLASPELRSHASILVVQQQLSPKSCTSHLF</sequence>
<evidence type="ECO:0000259" key="11">
    <source>
        <dbReference type="Pfam" id="PF00999"/>
    </source>
</evidence>
<evidence type="ECO:0000256" key="6">
    <source>
        <dbReference type="ARBA" id="ARBA00022989"/>
    </source>
</evidence>
<dbReference type="GO" id="GO:0006813">
    <property type="term" value="P:potassium ion transport"/>
    <property type="evidence" value="ECO:0007669"/>
    <property type="project" value="UniProtKB-KW"/>
</dbReference>
<dbReference type="AlphaFoldDB" id="A0AAN9KJ20"/>
<keyword evidence="7" id="KW-0406">Ion transport</keyword>
<evidence type="ECO:0000256" key="8">
    <source>
        <dbReference type="ARBA" id="ARBA00023136"/>
    </source>
</evidence>
<evidence type="ECO:0000256" key="3">
    <source>
        <dbReference type="ARBA" id="ARBA00022538"/>
    </source>
</evidence>
<keyword evidence="8 10" id="KW-0472">Membrane</keyword>
<feature type="transmembrane region" description="Helical" evidence="10">
    <location>
        <begin position="396"/>
        <end position="416"/>
    </location>
</feature>
<feature type="transmembrane region" description="Helical" evidence="10">
    <location>
        <begin position="428"/>
        <end position="446"/>
    </location>
</feature>
<feature type="transmembrane region" description="Helical" evidence="10">
    <location>
        <begin position="182"/>
        <end position="202"/>
    </location>
</feature>
<evidence type="ECO:0000256" key="4">
    <source>
        <dbReference type="ARBA" id="ARBA00022692"/>
    </source>
</evidence>
<accession>A0AAN9KJ20</accession>
<dbReference type="InterPro" id="IPR050794">
    <property type="entry name" value="CPA2_transporter"/>
</dbReference>
<evidence type="ECO:0000256" key="7">
    <source>
        <dbReference type="ARBA" id="ARBA00023065"/>
    </source>
</evidence>
<keyword evidence="5" id="KW-0630">Potassium</keyword>
<evidence type="ECO:0000259" key="12">
    <source>
        <dbReference type="Pfam" id="PF23256"/>
    </source>
</evidence>
<dbReference type="InterPro" id="IPR006153">
    <property type="entry name" value="Cation/H_exchanger_TM"/>
</dbReference>
<feature type="transmembrane region" description="Helical" evidence="10">
    <location>
        <begin position="308"/>
        <end position="326"/>
    </location>
</feature>
<feature type="domain" description="Cation/H(+) antiporter central" evidence="12">
    <location>
        <begin position="504"/>
        <end position="629"/>
    </location>
</feature>
<feature type="domain" description="Cation/H+ exchanger transmembrane" evidence="11">
    <location>
        <begin position="64"/>
        <end position="442"/>
    </location>
</feature>
<dbReference type="GO" id="GO:1902600">
    <property type="term" value="P:proton transmembrane transport"/>
    <property type="evidence" value="ECO:0007669"/>
    <property type="project" value="InterPro"/>
</dbReference>
<dbReference type="GO" id="GO:0006885">
    <property type="term" value="P:regulation of pH"/>
    <property type="evidence" value="ECO:0007669"/>
    <property type="project" value="TreeGrafter"/>
</dbReference>
<dbReference type="GO" id="GO:0015297">
    <property type="term" value="F:antiporter activity"/>
    <property type="evidence" value="ECO:0007669"/>
    <property type="project" value="InterPro"/>
</dbReference>
<keyword evidence="4 10" id="KW-0812">Transmembrane</keyword>
<dbReference type="GO" id="GO:0016020">
    <property type="term" value="C:membrane"/>
    <property type="evidence" value="ECO:0007669"/>
    <property type="project" value="UniProtKB-SubCell"/>
</dbReference>
<dbReference type="PANTHER" id="PTHR32468">
    <property type="entry name" value="CATION/H + ANTIPORTER"/>
    <property type="match status" value="1"/>
</dbReference>
<organism evidence="13 14">
    <name type="scientific">Clitoria ternatea</name>
    <name type="common">Butterfly pea</name>
    <dbReference type="NCBI Taxonomy" id="43366"/>
    <lineage>
        <taxon>Eukaryota</taxon>
        <taxon>Viridiplantae</taxon>
        <taxon>Streptophyta</taxon>
        <taxon>Embryophyta</taxon>
        <taxon>Tracheophyta</taxon>
        <taxon>Spermatophyta</taxon>
        <taxon>Magnoliopsida</taxon>
        <taxon>eudicotyledons</taxon>
        <taxon>Gunneridae</taxon>
        <taxon>Pentapetalae</taxon>
        <taxon>rosids</taxon>
        <taxon>fabids</taxon>
        <taxon>Fabales</taxon>
        <taxon>Fabaceae</taxon>
        <taxon>Papilionoideae</taxon>
        <taxon>50 kb inversion clade</taxon>
        <taxon>NPAAA clade</taxon>
        <taxon>indigoferoid/millettioid clade</taxon>
        <taxon>Phaseoleae</taxon>
        <taxon>Clitoria</taxon>
    </lineage>
</organism>